<keyword evidence="8" id="KW-1185">Reference proteome</keyword>
<evidence type="ECO:0000256" key="1">
    <source>
        <dbReference type="ARBA" id="ARBA00004651"/>
    </source>
</evidence>
<name>A0A2N3I5C3_9BACT</name>
<evidence type="ECO:0000256" key="6">
    <source>
        <dbReference type="SAM" id="Phobius"/>
    </source>
</evidence>
<dbReference type="RefSeq" id="WP_101259440.1">
    <property type="nucleotide sequence ID" value="NZ_MVDD01000001.1"/>
</dbReference>
<dbReference type="InterPro" id="IPR005495">
    <property type="entry name" value="LptG/LptF_permease"/>
</dbReference>
<reference evidence="7 8" key="1">
    <citation type="journal article" date="2017" name="Front. Microbiol.">
        <title>Labilibaculum manganireducens gen. nov., sp. nov. and Labilibaculum filiforme sp. nov., Novel Bacteroidetes Isolated from Subsurface Sediments of the Baltic Sea.</title>
        <authorList>
            <person name="Vandieken V."/>
            <person name="Marshall I.P."/>
            <person name="Niemann H."/>
            <person name="Engelen B."/>
            <person name="Cypionka H."/>
        </authorList>
    </citation>
    <scope>NUCLEOTIDE SEQUENCE [LARGE SCALE GENOMIC DNA]</scope>
    <source>
        <strain evidence="7 8">59.16B</strain>
    </source>
</reference>
<evidence type="ECO:0000256" key="4">
    <source>
        <dbReference type="ARBA" id="ARBA00022989"/>
    </source>
</evidence>
<sequence length="486" mass="55941">MKRLHSFILKSFLGPLAFTFFICMFVLLMQFLWRYIDEFVGKGLDWTIIAEFLFYVSATLVPMALPLAILLASIMTFGNMGENYELTALKAAGISLQRIMKPLIILIIFISLGAFYFSNVIMPIASLKTSTLLYDIKKQNPELILKEGIFTNDLPKFSVKVGKIDKNTGMLHDLLIYDHREGLGNTDVTVADSGTMVTSADKLTMNLTLYSGNIYQEVKQKPRDRDKNHPSRRIKFDEFKQNISLPGNDLKRTDENRFKNSYRMLNLGQLVNQEDSLNSIIEEEKNNFSKSLLVRHYFQKEPKNLLNDSIKSVLITEKIKDADSLFNKLNPSKKLTTISYALDKGRKARENIARKDNELSGQIKWLRKFTNEWHRKFTLPFACFIFFFIGAPLGAIIRKGGLGMPVIVSILFFIIYYIISMTAERFSKELVLEPVWGMWMSSLIVLPLGIILTYKATTDSTVFNIENYIDFFKKINPLKFFKKKNE</sequence>
<dbReference type="EMBL" id="MVDD01000001">
    <property type="protein sequence ID" value="PKQ65507.1"/>
    <property type="molecule type" value="Genomic_DNA"/>
</dbReference>
<dbReference type="GO" id="GO:0043190">
    <property type="term" value="C:ATP-binding cassette (ABC) transporter complex"/>
    <property type="evidence" value="ECO:0007669"/>
    <property type="project" value="TreeGrafter"/>
</dbReference>
<accession>A0A2N3I5C3</accession>
<evidence type="ECO:0000313" key="8">
    <source>
        <dbReference type="Proteomes" id="UP000233535"/>
    </source>
</evidence>
<evidence type="ECO:0000256" key="3">
    <source>
        <dbReference type="ARBA" id="ARBA00022692"/>
    </source>
</evidence>
<feature type="transmembrane region" description="Helical" evidence="6">
    <location>
        <begin position="377"/>
        <end position="397"/>
    </location>
</feature>
<feature type="transmembrane region" description="Helical" evidence="6">
    <location>
        <begin position="12"/>
        <end position="33"/>
    </location>
</feature>
<dbReference type="Proteomes" id="UP000233535">
    <property type="component" value="Unassembled WGS sequence"/>
</dbReference>
<dbReference type="Pfam" id="PF03739">
    <property type="entry name" value="LptF_LptG"/>
    <property type="match status" value="1"/>
</dbReference>
<evidence type="ECO:0000256" key="2">
    <source>
        <dbReference type="ARBA" id="ARBA00022475"/>
    </source>
</evidence>
<organism evidence="7 8">
    <name type="scientific">Labilibaculum filiforme</name>
    <dbReference type="NCBI Taxonomy" id="1940526"/>
    <lineage>
        <taxon>Bacteria</taxon>
        <taxon>Pseudomonadati</taxon>
        <taxon>Bacteroidota</taxon>
        <taxon>Bacteroidia</taxon>
        <taxon>Marinilabiliales</taxon>
        <taxon>Marinifilaceae</taxon>
        <taxon>Labilibaculum</taxon>
    </lineage>
</organism>
<feature type="transmembrane region" description="Helical" evidence="6">
    <location>
        <begin position="53"/>
        <end position="78"/>
    </location>
</feature>
<gene>
    <name evidence="7" type="ORF">BZG02_00435</name>
</gene>
<dbReference type="OrthoDB" id="1096108at2"/>
<dbReference type="AlphaFoldDB" id="A0A2N3I5C3"/>
<evidence type="ECO:0000313" key="7">
    <source>
        <dbReference type="EMBL" id="PKQ65507.1"/>
    </source>
</evidence>
<protein>
    <submittedName>
        <fullName evidence="7">Permease</fullName>
    </submittedName>
</protein>
<feature type="transmembrane region" description="Helical" evidence="6">
    <location>
        <begin position="435"/>
        <end position="454"/>
    </location>
</feature>
<feature type="transmembrane region" description="Helical" evidence="6">
    <location>
        <begin position="404"/>
        <end position="423"/>
    </location>
</feature>
<keyword evidence="5 6" id="KW-0472">Membrane</keyword>
<keyword evidence="4 6" id="KW-1133">Transmembrane helix</keyword>
<dbReference type="GO" id="GO:0015920">
    <property type="term" value="P:lipopolysaccharide transport"/>
    <property type="evidence" value="ECO:0007669"/>
    <property type="project" value="TreeGrafter"/>
</dbReference>
<dbReference type="PANTHER" id="PTHR33529">
    <property type="entry name" value="SLR0882 PROTEIN-RELATED"/>
    <property type="match status" value="1"/>
</dbReference>
<keyword evidence="2" id="KW-1003">Cell membrane</keyword>
<evidence type="ECO:0000256" key="5">
    <source>
        <dbReference type="ARBA" id="ARBA00023136"/>
    </source>
</evidence>
<feature type="transmembrane region" description="Helical" evidence="6">
    <location>
        <begin position="99"/>
        <end position="117"/>
    </location>
</feature>
<comment type="subcellular location">
    <subcellularLocation>
        <location evidence="1">Cell membrane</location>
        <topology evidence="1">Multi-pass membrane protein</topology>
    </subcellularLocation>
</comment>
<dbReference type="PANTHER" id="PTHR33529:SF6">
    <property type="entry name" value="YJGP_YJGQ FAMILY PERMEASE"/>
    <property type="match status" value="1"/>
</dbReference>
<proteinExistence type="predicted"/>
<comment type="caution">
    <text evidence="7">The sequence shown here is derived from an EMBL/GenBank/DDBJ whole genome shotgun (WGS) entry which is preliminary data.</text>
</comment>
<keyword evidence="3 6" id="KW-0812">Transmembrane</keyword>